<dbReference type="Pfam" id="PF23793">
    <property type="entry name" value="LysC"/>
    <property type="match status" value="1"/>
</dbReference>
<evidence type="ECO:0000313" key="3">
    <source>
        <dbReference type="Proteomes" id="UP000013526"/>
    </source>
</evidence>
<keyword evidence="1" id="KW-0732">Signal</keyword>
<dbReference type="PROSITE" id="PS51257">
    <property type="entry name" value="PROKAR_LIPOPROTEIN"/>
    <property type="match status" value="1"/>
</dbReference>
<dbReference type="NCBIfam" id="NF038368">
    <property type="entry name" value="P2_Rz1"/>
    <property type="match status" value="1"/>
</dbReference>
<sequence length="97" mass="10164">MKMLNLGLGLIALCLILLSGCSSAPPSPAPQIIRLTCQGLTPCQLPPASPANNGDLLDQLTQTEAAWANCAAQVDSLITCQQRHQNGRDNGKAKTNP</sequence>
<name>R1F2W4_9GAMM</name>
<evidence type="ECO:0000313" key="2">
    <source>
        <dbReference type="EMBL" id="EOD54197.1"/>
    </source>
</evidence>
<proteinExistence type="predicted"/>
<feature type="chain" id="PRO_5004359477" evidence="1">
    <location>
        <begin position="25"/>
        <end position="97"/>
    </location>
</feature>
<reference evidence="2 3" key="1">
    <citation type="journal article" date="2013" name="Genome Announc.">
        <title>Draft Genome Sequence of Aeromonas molluscorum Strain 848TT, Isolated from Bivalve Molluscs.</title>
        <authorList>
            <person name="Spataro N."/>
            <person name="Farfan M."/>
            <person name="Albarral V."/>
            <person name="Sanglas A."/>
            <person name="Loren J.G."/>
            <person name="Fuste M.C."/>
            <person name="Bosch E."/>
        </authorList>
    </citation>
    <scope>NUCLEOTIDE SEQUENCE [LARGE SCALE GENOMIC DNA]</scope>
    <source>
        <strain evidence="2 3">848</strain>
    </source>
</reference>
<feature type="signal peptide" evidence="1">
    <location>
        <begin position="1"/>
        <end position="24"/>
    </location>
</feature>
<dbReference type="Proteomes" id="UP000013526">
    <property type="component" value="Unassembled WGS sequence"/>
</dbReference>
<dbReference type="EMBL" id="AQGQ01000126">
    <property type="protein sequence ID" value="EOD54197.1"/>
    <property type="molecule type" value="Genomic_DNA"/>
</dbReference>
<dbReference type="InterPro" id="IPR058979">
    <property type="entry name" value="LysC-like"/>
</dbReference>
<comment type="caution">
    <text evidence="2">The sequence shown here is derived from an EMBL/GenBank/DDBJ whole genome shotgun (WGS) entry which is preliminary data.</text>
</comment>
<keyword evidence="3" id="KW-1185">Reference proteome</keyword>
<evidence type="ECO:0000256" key="1">
    <source>
        <dbReference type="SAM" id="SignalP"/>
    </source>
</evidence>
<protein>
    <submittedName>
        <fullName evidence="2">Phage protein</fullName>
    </submittedName>
</protein>
<dbReference type="AlphaFoldDB" id="R1F2W4"/>
<accession>R1F2W4</accession>
<dbReference type="InterPro" id="IPR047737">
    <property type="entry name" value="LysC"/>
</dbReference>
<organism evidence="2 3">
    <name type="scientific">Aeromonas molluscorum 848</name>
    <dbReference type="NCBI Taxonomy" id="1268236"/>
    <lineage>
        <taxon>Bacteria</taxon>
        <taxon>Pseudomonadati</taxon>
        <taxon>Pseudomonadota</taxon>
        <taxon>Gammaproteobacteria</taxon>
        <taxon>Aeromonadales</taxon>
        <taxon>Aeromonadaceae</taxon>
        <taxon>Aeromonas</taxon>
    </lineage>
</organism>
<dbReference type="PATRIC" id="fig|1268236.3.peg.3052"/>
<gene>
    <name evidence="2" type="ORF">G113_15563</name>
</gene>